<protein>
    <submittedName>
        <fullName evidence="2">Uncharacterized protein</fullName>
    </submittedName>
</protein>
<keyword evidence="1" id="KW-1133">Transmembrane helix</keyword>
<keyword evidence="1" id="KW-0812">Transmembrane</keyword>
<evidence type="ECO:0000313" key="3">
    <source>
        <dbReference type="Proteomes" id="UP000316304"/>
    </source>
</evidence>
<dbReference type="AlphaFoldDB" id="A0A5C6CKX7"/>
<dbReference type="EMBL" id="SJPT01000002">
    <property type="protein sequence ID" value="TWU25250.1"/>
    <property type="molecule type" value="Genomic_DNA"/>
</dbReference>
<accession>A0A5C6CKX7</accession>
<dbReference type="Proteomes" id="UP000316304">
    <property type="component" value="Unassembled WGS sequence"/>
</dbReference>
<keyword evidence="3" id="KW-1185">Reference proteome</keyword>
<feature type="transmembrane region" description="Helical" evidence="1">
    <location>
        <begin position="135"/>
        <end position="153"/>
    </location>
</feature>
<reference evidence="2 3" key="1">
    <citation type="submission" date="2019-02" db="EMBL/GenBank/DDBJ databases">
        <title>Deep-cultivation of Planctomycetes and their phenomic and genomic characterization uncovers novel biology.</title>
        <authorList>
            <person name="Wiegand S."/>
            <person name="Jogler M."/>
            <person name="Boedeker C."/>
            <person name="Pinto D."/>
            <person name="Vollmers J."/>
            <person name="Rivas-Marin E."/>
            <person name="Kohn T."/>
            <person name="Peeters S.H."/>
            <person name="Heuer A."/>
            <person name="Rast P."/>
            <person name="Oberbeckmann S."/>
            <person name="Bunk B."/>
            <person name="Jeske O."/>
            <person name="Meyerdierks A."/>
            <person name="Storesund J.E."/>
            <person name="Kallscheuer N."/>
            <person name="Luecker S."/>
            <person name="Lage O.M."/>
            <person name="Pohl T."/>
            <person name="Merkel B.J."/>
            <person name="Hornburger P."/>
            <person name="Mueller R.-W."/>
            <person name="Bruemmer F."/>
            <person name="Labrenz M."/>
            <person name="Spormann A.M."/>
            <person name="Op Den Camp H."/>
            <person name="Overmann J."/>
            <person name="Amann R."/>
            <person name="Jetten M.S.M."/>
            <person name="Mascher T."/>
            <person name="Medema M.H."/>
            <person name="Devos D.P."/>
            <person name="Kaster A.-K."/>
            <person name="Ovreas L."/>
            <person name="Rohde M."/>
            <person name="Galperin M.Y."/>
            <person name="Jogler C."/>
        </authorList>
    </citation>
    <scope>NUCLEOTIDE SEQUENCE [LARGE SCALE GENOMIC DNA]</scope>
    <source>
        <strain evidence="2 3">Pla52o</strain>
    </source>
</reference>
<feature type="transmembrane region" description="Helical" evidence="1">
    <location>
        <begin position="94"/>
        <end position="115"/>
    </location>
</feature>
<sequence length="158" mass="17707">MDIQKKSFRISPVRWAMSDAEVADGRRILRRSLAIWIGLIVAEIFHGLMRAMVLVPVVGEFRSNQIGVFSGSAIILAIAFITIRWIGAKRPFELLMVGLNWLVLTVTFEVLFGRFVAGLSWERIAAAYDITKGGLMPLGLLVLLISPMIACELRTHRR</sequence>
<feature type="transmembrane region" description="Helical" evidence="1">
    <location>
        <begin position="66"/>
        <end position="87"/>
    </location>
</feature>
<gene>
    <name evidence="2" type="ORF">Pla52o_15480</name>
</gene>
<evidence type="ECO:0000256" key="1">
    <source>
        <dbReference type="SAM" id="Phobius"/>
    </source>
</evidence>
<keyword evidence="1" id="KW-0472">Membrane</keyword>
<evidence type="ECO:0000313" key="2">
    <source>
        <dbReference type="EMBL" id="TWU25250.1"/>
    </source>
</evidence>
<feature type="transmembrane region" description="Helical" evidence="1">
    <location>
        <begin position="33"/>
        <end position="54"/>
    </location>
</feature>
<proteinExistence type="predicted"/>
<organism evidence="2 3">
    <name type="scientific">Novipirellula galeiformis</name>
    <dbReference type="NCBI Taxonomy" id="2528004"/>
    <lineage>
        <taxon>Bacteria</taxon>
        <taxon>Pseudomonadati</taxon>
        <taxon>Planctomycetota</taxon>
        <taxon>Planctomycetia</taxon>
        <taxon>Pirellulales</taxon>
        <taxon>Pirellulaceae</taxon>
        <taxon>Novipirellula</taxon>
    </lineage>
</organism>
<name>A0A5C6CKX7_9BACT</name>
<comment type="caution">
    <text evidence="2">The sequence shown here is derived from an EMBL/GenBank/DDBJ whole genome shotgun (WGS) entry which is preliminary data.</text>
</comment>